<gene>
    <name evidence="4" type="ORF">C1706_11735</name>
</gene>
<dbReference type="PANTHER" id="PTHR33677:SF3">
    <property type="entry name" value="COPPER-SENSING TRANSCRIPTIONAL REPRESSOR RICR"/>
    <property type="match status" value="1"/>
</dbReference>
<dbReference type="AlphaFoldDB" id="A0A4Q2EG14"/>
<dbReference type="GO" id="GO:0046872">
    <property type="term" value="F:metal ion binding"/>
    <property type="evidence" value="ECO:0007669"/>
    <property type="project" value="InterPro"/>
</dbReference>
<dbReference type="Proteomes" id="UP000290624">
    <property type="component" value="Unassembled WGS sequence"/>
</dbReference>
<evidence type="ECO:0000313" key="4">
    <source>
        <dbReference type="EMBL" id="RXW31536.1"/>
    </source>
</evidence>
<dbReference type="Pfam" id="PF02583">
    <property type="entry name" value="Trns_repr_metal"/>
    <property type="match status" value="1"/>
</dbReference>
<proteinExistence type="inferred from homology"/>
<evidence type="ECO:0000256" key="3">
    <source>
        <dbReference type="SAM" id="MobiDB-lite"/>
    </source>
</evidence>
<dbReference type="CDD" id="cd10148">
    <property type="entry name" value="CsoR-like_DUF156"/>
    <property type="match status" value="1"/>
</dbReference>
<dbReference type="Gene3D" id="1.20.58.1000">
    <property type="entry name" value="Metal-sensitive repressor, helix protomer"/>
    <property type="match status" value="1"/>
</dbReference>
<dbReference type="GO" id="GO:0003677">
    <property type="term" value="F:DNA binding"/>
    <property type="evidence" value="ECO:0007669"/>
    <property type="project" value="InterPro"/>
</dbReference>
<comment type="similarity">
    <text evidence="1">Belongs to the CsoR family.</text>
</comment>
<dbReference type="InterPro" id="IPR038390">
    <property type="entry name" value="Metal_Tscrpt_repr_sf"/>
</dbReference>
<dbReference type="EMBL" id="PPCV01000008">
    <property type="protein sequence ID" value="RXW31536.1"/>
    <property type="molecule type" value="Genomic_DNA"/>
</dbReference>
<evidence type="ECO:0000256" key="1">
    <source>
        <dbReference type="ARBA" id="ARBA00005428"/>
    </source>
</evidence>
<name>A0A4Q2EG14_9ACTN</name>
<dbReference type="OrthoDB" id="9811244at2"/>
<dbReference type="RefSeq" id="WP_129459419.1">
    <property type="nucleotide sequence ID" value="NZ_PPCV01000008.1"/>
</dbReference>
<feature type="region of interest" description="Disordered" evidence="3">
    <location>
        <begin position="1"/>
        <end position="26"/>
    </location>
</feature>
<evidence type="ECO:0000313" key="5">
    <source>
        <dbReference type="Proteomes" id="UP000290624"/>
    </source>
</evidence>
<accession>A0A4Q2EG14</accession>
<sequence length="114" mass="12092">MDPPAPATTDPGASAPAAHGSASASRTRRALLGRLRRIEGQVRGIARMVDGDADCIEILTQVAAVTHALEAAALMLVDQHLRDCLQRGAATTVADEQTEQVEQALRAVERLLRT</sequence>
<protein>
    <submittedName>
        <fullName evidence="4">Transcriptional regulator</fullName>
    </submittedName>
</protein>
<dbReference type="InterPro" id="IPR003735">
    <property type="entry name" value="Metal_Tscrpt_repr"/>
</dbReference>
<organism evidence="4 5">
    <name type="scientific">Propioniciclava flava</name>
    <dbReference type="NCBI Taxonomy" id="2072026"/>
    <lineage>
        <taxon>Bacteria</taxon>
        <taxon>Bacillati</taxon>
        <taxon>Actinomycetota</taxon>
        <taxon>Actinomycetes</taxon>
        <taxon>Propionibacteriales</taxon>
        <taxon>Propionibacteriaceae</taxon>
        <taxon>Propioniciclava</taxon>
    </lineage>
</organism>
<comment type="caution">
    <text evidence="4">The sequence shown here is derived from an EMBL/GenBank/DDBJ whole genome shotgun (WGS) entry which is preliminary data.</text>
</comment>
<keyword evidence="5" id="KW-1185">Reference proteome</keyword>
<feature type="compositionally biased region" description="Low complexity" evidence="3">
    <location>
        <begin position="7"/>
        <end position="25"/>
    </location>
</feature>
<dbReference type="PANTHER" id="PTHR33677">
    <property type="entry name" value="TRANSCRIPTIONAL REPRESSOR FRMR-RELATED"/>
    <property type="match status" value="1"/>
</dbReference>
<reference evidence="4 5" key="1">
    <citation type="submission" date="2018-01" db="EMBL/GenBank/DDBJ databases">
        <title>Lactibacter flavus gen. nov., sp. nov., a novel bacterium of the family Propionibacteriaceae isolated from raw milk and dairy products.</title>
        <authorList>
            <person name="Wenning M."/>
            <person name="Breitenwieser F."/>
            <person name="Huptas C."/>
            <person name="von Neubeck M."/>
            <person name="Busse H.-J."/>
            <person name="Scherer S."/>
        </authorList>
    </citation>
    <scope>NUCLEOTIDE SEQUENCE [LARGE SCALE GENOMIC DNA]</scope>
    <source>
        <strain evidence="4 5">VG341</strain>
    </source>
</reference>
<dbReference type="GO" id="GO:0045892">
    <property type="term" value="P:negative regulation of DNA-templated transcription"/>
    <property type="evidence" value="ECO:0007669"/>
    <property type="project" value="UniProtKB-ARBA"/>
</dbReference>
<keyword evidence="2" id="KW-0186">Copper</keyword>
<evidence type="ECO:0000256" key="2">
    <source>
        <dbReference type="ARBA" id="ARBA00023008"/>
    </source>
</evidence>